<organism evidence="10 11">
    <name type="scientific">Fervidibacillus albus</name>
    <dbReference type="NCBI Taxonomy" id="2980026"/>
    <lineage>
        <taxon>Bacteria</taxon>
        <taxon>Bacillati</taxon>
        <taxon>Bacillota</taxon>
        <taxon>Bacilli</taxon>
        <taxon>Bacillales</taxon>
        <taxon>Bacillaceae</taxon>
        <taxon>Fervidibacillus</taxon>
    </lineage>
</organism>
<evidence type="ECO:0000256" key="7">
    <source>
        <dbReference type="SAM" id="Phobius"/>
    </source>
</evidence>
<dbReference type="CDD" id="cd11386">
    <property type="entry name" value="MCP_signal"/>
    <property type="match status" value="1"/>
</dbReference>
<reference evidence="10" key="1">
    <citation type="submission" date="2022-09" db="EMBL/GenBank/DDBJ databases">
        <title>Complete Genomes of Fervidibacillus albus and Fervidibacillus halotolerans isolated from tidal flat sediments.</title>
        <authorList>
            <person name="Kwon K.K."/>
            <person name="Yang S.-H."/>
            <person name="Park M.J."/>
            <person name="Oh H.-M."/>
        </authorList>
    </citation>
    <scope>NUCLEOTIDE SEQUENCE</scope>
    <source>
        <strain evidence="10">MEBiC13591</strain>
    </source>
</reference>
<evidence type="ECO:0000256" key="4">
    <source>
        <dbReference type="ARBA" id="ARBA00023224"/>
    </source>
</evidence>
<evidence type="ECO:0000256" key="3">
    <source>
        <dbReference type="ARBA" id="ARBA00023136"/>
    </source>
</evidence>
<dbReference type="RefSeq" id="WP_275419034.1">
    <property type="nucleotide sequence ID" value="NZ_CP106878.1"/>
</dbReference>
<dbReference type="Gene3D" id="1.10.287.950">
    <property type="entry name" value="Methyl-accepting chemotaxis protein"/>
    <property type="match status" value="1"/>
</dbReference>
<dbReference type="InterPro" id="IPR003660">
    <property type="entry name" value="HAMP_dom"/>
</dbReference>
<dbReference type="InterPro" id="IPR004089">
    <property type="entry name" value="MCPsignal_dom"/>
</dbReference>
<dbReference type="PROSITE" id="PS50885">
    <property type="entry name" value="HAMP"/>
    <property type="match status" value="1"/>
</dbReference>
<keyword evidence="7" id="KW-0812">Transmembrane</keyword>
<protein>
    <submittedName>
        <fullName evidence="10">Methyl-accepting chemotaxis protein</fullName>
    </submittedName>
</protein>
<keyword evidence="11" id="KW-1185">Reference proteome</keyword>
<evidence type="ECO:0000256" key="2">
    <source>
        <dbReference type="ARBA" id="ARBA00022475"/>
    </source>
</evidence>
<dbReference type="KEGG" id="faf:OE104_02770"/>
<dbReference type="SUPFAM" id="SSF58104">
    <property type="entry name" value="Methyl-accepting chemotaxis protein (MCP) signaling domain"/>
    <property type="match status" value="1"/>
</dbReference>
<dbReference type="PROSITE" id="PS50111">
    <property type="entry name" value="CHEMOTAXIS_TRANSDUC_2"/>
    <property type="match status" value="1"/>
</dbReference>
<evidence type="ECO:0000256" key="6">
    <source>
        <dbReference type="PROSITE-ProRule" id="PRU00284"/>
    </source>
</evidence>
<dbReference type="GO" id="GO:0007165">
    <property type="term" value="P:signal transduction"/>
    <property type="evidence" value="ECO:0007669"/>
    <property type="project" value="UniProtKB-KW"/>
</dbReference>
<evidence type="ECO:0000256" key="1">
    <source>
        <dbReference type="ARBA" id="ARBA00004236"/>
    </source>
</evidence>
<gene>
    <name evidence="10" type="ORF">OE104_02770</name>
</gene>
<evidence type="ECO:0000256" key="5">
    <source>
        <dbReference type="ARBA" id="ARBA00029447"/>
    </source>
</evidence>
<comment type="similarity">
    <text evidence="5">Belongs to the methyl-accepting chemotaxis (MCP) protein family.</text>
</comment>
<dbReference type="GO" id="GO:0005886">
    <property type="term" value="C:plasma membrane"/>
    <property type="evidence" value="ECO:0007669"/>
    <property type="project" value="UniProtKB-SubCell"/>
</dbReference>
<dbReference type="EMBL" id="CP106878">
    <property type="protein sequence ID" value="WAA11207.1"/>
    <property type="molecule type" value="Genomic_DNA"/>
</dbReference>
<proteinExistence type="inferred from homology"/>
<keyword evidence="7" id="KW-1133">Transmembrane helix</keyword>
<comment type="subcellular location">
    <subcellularLocation>
        <location evidence="1">Cell membrane</location>
    </subcellularLocation>
</comment>
<dbReference type="Pfam" id="PF00015">
    <property type="entry name" value="MCPsignal"/>
    <property type="match status" value="1"/>
</dbReference>
<sequence length="408" mass="45123">MRSIRSKFVFPFFIAGVIPILVCASLFMLASTNSFFGDPFVIFSTLFAIVLSIIISWMLGAKYSKQFSNWKQVMQAVENGDYSKRLPIQKRQNAFSEINQLFNQTLDQFSTRTEHTKQEGTSNESLQILTEGAEYLFRATEEIKTSINDIAQGAEKQNGNLQNLTSYMQELASGFEETSQNVSKVTDVANRAKGASNEGLQQIESTVRQMQVINTSVRNIQNVITTLSERTKEIGEFVTVITDISAQTNLLALNAAIEAARAGEHGRGFAVVAEEVRKLAESTTHSAAQIEGIIKNIMEESEKSHSTVQECYDAVLQGIEVVDKTGNSFQSILQNVHEVSNEVEKINSSVQTLNIGAQEVSESVMEISSFNEETTALTESVASATTEQETISRELYLSLRDLSETDGK</sequence>
<dbReference type="Gene3D" id="6.10.340.10">
    <property type="match status" value="1"/>
</dbReference>
<dbReference type="SMART" id="SM00283">
    <property type="entry name" value="MA"/>
    <property type="match status" value="1"/>
</dbReference>
<evidence type="ECO:0000259" key="9">
    <source>
        <dbReference type="PROSITE" id="PS50885"/>
    </source>
</evidence>
<feature type="domain" description="Methyl-accepting transducer" evidence="8">
    <location>
        <begin position="132"/>
        <end position="368"/>
    </location>
</feature>
<dbReference type="PANTHER" id="PTHR32089:SF112">
    <property type="entry name" value="LYSOZYME-LIKE PROTEIN-RELATED"/>
    <property type="match status" value="1"/>
</dbReference>
<feature type="transmembrane region" description="Helical" evidence="7">
    <location>
        <begin position="40"/>
        <end position="61"/>
    </location>
</feature>
<dbReference type="AlphaFoldDB" id="A0A9E8RZ05"/>
<keyword evidence="2" id="KW-1003">Cell membrane</keyword>
<evidence type="ECO:0000259" key="8">
    <source>
        <dbReference type="PROSITE" id="PS50111"/>
    </source>
</evidence>
<evidence type="ECO:0000313" key="11">
    <source>
        <dbReference type="Proteomes" id="UP001164718"/>
    </source>
</evidence>
<feature type="domain" description="HAMP" evidence="9">
    <location>
        <begin position="72"/>
        <end position="114"/>
    </location>
</feature>
<accession>A0A9E8RZ05</accession>
<keyword evidence="3 7" id="KW-0472">Membrane</keyword>
<evidence type="ECO:0000313" key="10">
    <source>
        <dbReference type="EMBL" id="WAA11207.1"/>
    </source>
</evidence>
<dbReference type="Proteomes" id="UP001164718">
    <property type="component" value="Chromosome"/>
</dbReference>
<keyword evidence="4 6" id="KW-0807">Transducer</keyword>
<feature type="transmembrane region" description="Helical" evidence="7">
    <location>
        <begin position="9"/>
        <end position="28"/>
    </location>
</feature>
<name>A0A9E8RZ05_9BACI</name>
<dbReference type="PANTHER" id="PTHR32089">
    <property type="entry name" value="METHYL-ACCEPTING CHEMOTAXIS PROTEIN MCPB"/>
    <property type="match status" value="1"/>
</dbReference>